<name>A0ABN3T2U9_9ACTN</name>
<keyword evidence="3" id="KW-1185">Reference proteome</keyword>
<accession>A0ABN3T2U9</accession>
<dbReference type="Proteomes" id="UP001501666">
    <property type="component" value="Unassembled WGS sequence"/>
</dbReference>
<evidence type="ECO:0000313" key="3">
    <source>
        <dbReference type="Proteomes" id="UP001501666"/>
    </source>
</evidence>
<keyword evidence="1" id="KW-0812">Transmembrane</keyword>
<gene>
    <name evidence="2" type="ORF">GCM10010412_082260</name>
</gene>
<dbReference type="EMBL" id="BAAATE010000034">
    <property type="protein sequence ID" value="GAA2691764.1"/>
    <property type="molecule type" value="Genomic_DNA"/>
</dbReference>
<feature type="transmembrane region" description="Helical" evidence="1">
    <location>
        <begin position="12"/>
        <end position="33"/>
    </location>
</feature>
<reference evidence="2 3" key="1">
    <citation type="journal article" date="2019" name="Int. J. Syst. Evol. Microbiol.">
        <title>The Global Catalogue of Microorganisms (GCM) 10K type strain sequencing project: providing services to taxonomists for standard genome sequencing and annotation.</title>
        <authorList>
            <consortium name="The Broad Institute Genomics Platform"/>
            <consortium name="The Broad Institute Genome Sequencing Center for Infectious Disease"/>
            <person name="Wu L."/>
            <person name="Ma J."/>
        </authorList>
    </citation>
    <scope>NUCLEOTIDE SEQUENCE [LARGE SCALE GENOMIC DNA]</scope>
    <source>
        <strain evidence="2 3">JCM 6835</strain>
    </source>
</reference>
<organism evidence="2 3">
    <name type="scientific">Nonomuraea recticatena</name>
    <dbReference type="NCBI Taxonomy" id="46178"/>
    <lineage>
        <taxon>Bacteria</taxon>
        <taxon>Bacillati</taxon>
        <taxon>Actinomycetota</taxon>
        <taxon>Actinomycetes</taxon>
        <taxon>Streptosporangiales</taxon>
        <taxon>Streptosporangiaceae</taxon>
        <taxon>Nonomuraea</taxon>
    </lineage>
</organism>
<comment type="caution">
    <text evidence="2">The sequence shown here is derived from an EMBL/GenBank/DDBJ whole genome shotgun (WGS) entry which is preliminary data.</text>
</comment>
<keyword evidence="1" id="KW-0472">Membrane</keyword>
<keyword evidence="1" id="KW-1133">Transmembrane helix</keyword>
<proteinExistence type="predicted"/>
<protein>
    <submittedName>
        <fullName evidence="2">Uncharacterized protein</fullName>
    </submittedName>
</protein>
<sequence length="110" mass="11769">MSGSDLVEEGLRWFVAVAPVVAAAAYLACLAGMRCGRRAGERERARLAARLETFTTILRPVAAAARAGKPGARLTPHDVAVLALLVDEPGEDCERLVELEALFHRLGPPH</sequence>
<dbReference type="RefSeq" id="WP_346154448.1">
    <property type="nucleotide sequence ID" value="NZ_BAAATE010000034.1"/>
</dbReference>
<evidence type="ECO:0000313" key="2">
    <source>
        <dbReference type="EMBL" id="GAA2691764.1"/>
    </source>
</evidence>
<evidence type="ECO:0000256" key="1">
    <source>
        <dbReference type="SAM" id="Phobius"/>
    </source>
</evidence>